<keyword evidence="2" id="KW-0547">Nucleotide-binding</keyword>
<proteinExistence type="predicted"/>
<evidence type="ECO:0000313" key="6">
    <source>
        <dbReference type="EMBL" id="OCK78098.1"/>
    </source>
</evidence>
<dbReference type="InterPro" id="IPR000719">
    <property type="entry name" value="Prot_kinase_dom"/>
</dbReference>
<dbReference type="PROSITE" id="PS50011">
    <property type="entry name" value="PROTEIN_KINASE_DOM"/>
    <property type="match status" value="1"/>
</dbReference>
<dbReference type="OrthoDB" id="5986190at2759"/>
<evidence type="ECO:0000259" key="5">
    <source>
        <dbReference type="PROSITE" id="PS50011"/>
    </source>
</evidence>
<dbReference type="PANTHER" id="PTHR43671:SF106">
    <property type="entry name" value="NIMA-LIKE KINASE"/>
    <property type="match status" value="1"/>
</dbReference>
<dbReference type="InterPro" id="IPR008271">
    <property type="entry name" value="Ser/Thr_kinase_AS"/>
</dbReference>
<dbReference type="PROSITE" id="PS00108">
    <property type="entry name" value="PROTEIN_KINASE_ST"/>
    <property type="match status" value="1"/>
</dbReference>
<evidence type="ECO:0000313" key="7">
    <source>
        <dbReference type="Proteomes" id="UP000250266"/>
    </source>
</evidence>
<dbReference type="Proteomes" id="UP000250266">
    <property type="component" value="Unassembled WGS sequence"/>
</dbReference>
<evidence type="ECO:0000256" key="4">
    <source>
        <dbReference type="ARBA" id="ARBA00022840"/>
    </source>
</evidence>
<dbReference type="Gene3D" id="1.10.510.10">
    <property type="entry name" value="Transferase(Phosphotransferase) domain 1"/>
    <property type="match status" value="1"/>
</dbReference>
<dbReference type="Pfam" id="PF00069">
    <property type="entry name" value="Pkinase"/>
    <property type="match status" value="1"/>
</dbReference>
<dbReference type="AlphaFoldDB" id="A0A8E2E6B0"/>
<accession>A0A8E2E6B0</accession>
<dbReference type="GO" id="GO:0004674">
    <property type="term" value="F:protein serine/threonine kinase activity"/>
    <property type="evidence" value="ECO:0007669"/>
    <property type="project" value="TreeGrafter"/>
</dbReference>
<evidence type="ECO:0000256" key="3">
    <source>
        <dbReference type="ARBA" id="ARBA00022777"/>
    </source>
</evidence>
<gene>
    <name evidence="6" type="ORF">K432DRAFT_406760</name>
</gene>
<dbReference type="SUPFAM" id="SSF56112">
    <property type="entry name" value="Protein kinase-like (PK-like)"/>
    <property type="match status" value="1"/>
</dbReference>
<dbReference type="EMBL" id="KV745081">
    <property type="protein sequence ID" value="OCK78098.1"/>
    <property type="molecule type" value="Genomic_DNA"/>
</dbReference>
<evidence type="ECO:0000256" key="2">
    <source>
        <dbReference type="ARBA" id="ARBA00022741"/>
    </source>
</evidence>
<feature type="domain" description="Protein kinase" evidence="5">
    <location>
        <begin position="169"/>
        <end position="498"/>
    </location>
</feature>
<dbReference type="GO" id="GO:0005524">
    <property type="term" value="F:ATP binding"/>
    <property type="evidence" value="ECO:0007669"/>
    <property type="project" value="UniProtKB-KW"/>
</dbReference>
<sequence length="973" mass="109995">MLPEEFDQICERLIAKIKSRFSLKDFPNRCFLPHGSAKFILADENGLDRFFAFLFDNQIDTKRVLNRLLGLDKGPGLCNIFVTLLFLRGGKPVLKQFIQFIPRAPNAKPQSPFTDENLPIDKATAKTLFPIYDRGADFFDEQFKFCPVVLKKHEEVVCNDYRASCRLPYLEQSFLNSGAYGRVFKVEVERGHFVSEREGSSNPLSRAYARKDFELNREKDFQDERRIIREILRQPKRHENVMYALCSLECQDTFSLFFELADCNLGEYLSSDLETEITGPTTLEEKHAIFRRGVELAGALAFLHDDLILQSDFGKLCCYHLDLKPQNILVVDARKPSEKWMITDFGVSRVKLRTETAAMQRAPTGFGDIHLDRLFKRKTPEKGSAQHSSLTQDKRWEGVYLPPETAIEDGRVGAESDVWSFGCVFSVVMTFIDSGPQGVREFDDFRKHSIGSHPGNQFYVIDRNKPSVNPNVIDWFRKLEESSRKRDPIEGIIFHRTLKFLENSVLIAKREDRKAAKASLLQEELGKISSQFIGGLPNTLRNLPSKPTKDTNLPSFRKRMGYRVRQMLTHSSIPIQKLGISQSMSSTLVSPRGQLLAFSSPTLIELFSVQNIIPGAVNALPTPSYYFDPPGKCQWEGCCLASNYLVAYTKTNHFECQFYSLGSVDSFPISKEKFPDNPTTVRQRTASPIRKMAISPDGVFTACAIATRIEGSHPHNSIEVYLFLTQDLLLSAGDEPLSPIMSLDSAESSRLSFSNTSSLLPPAWKNHLTQRPRLGPIDAVRALTFSIDGRVLSLITEPNQAFDTMGRLEHKATVTCWNTENGKIQAFVQPKSEGLQDSTASLLTTCSLFNTRPDLLLILQHNSIDHHQPQFQDPAKKRRGHRVDCRLYEAVIDDDDNTIFLLGDNGQTKVMRAYSVPTSEITKCEKPLKLAELDLRSFEATRDSAWLSGREDNGQRKLLVATAKGEFLAIPVP</sequence>
<dbReference type="InterPro" id="IPR011009">
    <property type="entry name" value="Kinase-like_dom_sf"/>
</dbReference>
<dbReference type="InterPro" id="IPR050660">
    <property type="entry name" value="NEK_Ser/Thr_kinase"/>
</dbReference>
<dbReference type="PANTHER" id="PTHR43671">
    <property type="entry name" value="SERINE/THREONINE-PROTEIN KINASE NEK"/>
    <property type="match status" value="1"/>
</dbReference>
<keyword evidence="3" id="KW-0418">Kinase</keyword>
<organism evidence="6 7">
    <name type="scientific">Lepidopterella palustris CBS 459.81</name>
    <dbReference type="NCBI Taxonomy" id="1314670"/>
    <lineage>
        <taxon>Eukaryota</taxon>
        <taxon>Fungi</taxon>
        <taxon>Dikarya</taxon>
        <taxon>Ascomycota</taxon>
        <taxon>Pezizomycotina</taxon>
        <taxon>Dothideomycetes</taxon>
        <taxon>Pleosporomycetidae</taxon>
        <taxon>Mytilinidiales</taxon>
        <taxon>Argynnaceae</taxon>
        <taxon>Lepidopterella</taxon>
    </lineage>
</organism>
<name>A0A8E2E6B0_9PEZI</name>
<evidence type="ECO:0000256" key="1">
    <source>
        <dbReference type="ARBA" id="ARBA00022679"/>
    </source>
</evidence>
<keyword evidence="7" id="KW-1185">Reference proteome</keyword>
<reference evidence="6 7" key="1">
    <citation type="journal article" date="2016" name="Nat. Commun.">
        <title>Ectomycorrhizal ecology is imprinted in the genome of the dominant symbiotic fungus Cenococcum geophilum.</title>
        <authorList>
            <consortium name="DOE Joint Genome Institute"/>
            <person name="Peter M."/>
            <person name="Kohler A."/>
            <person name="Ohm R.A."/>
            <person name="Kuo A."/>
            <person name="Krutzmann J."/>
            <person name="Morin E."/>
            <person name="Arend M."/>
            <person name="Barry K.W."/>
            <person name="Binder M."/>
            <person name="Choi C."/>
            <person name="Clum A."/>
            <person name="Copeland A."/>
            <person name="Grisel N."/>
            <person name="Haridas S."/>
            <person name="Kipfer T."/>
            <person name="LaButti K."/>
            <person name="Lindquist E."/>
            <person name="Lipzen A."/>
            <person name="Maire R."/>
            <person name="Meier B."/>
            <person name="Mihaltcheva S."/>
            <person name="Molinier V."/>
            <person name="Murat C."/>
            <person name="Poggeler S."/>
            <person name="Quandt C.A."/>
            <person name="Sperisen C."/>
            <person name="Tritt A."/>
            <person name="Tisserant E."/>
            <person name="Crous P.W."/>
            <person name="Henrissat B."/>
            <person name="Nehls U."/>
            <person name="Egli S."/>
            <person name="Spatafora J.W."/>
            <person name="Grigoriev I.V."/>
            <person name="Martin F.M."/>
        </authorList>
    </citation>
    <scope>NUCLEOTIDE SEQUENCE [LARGE SCALE GENOMIC DNA]</scope>
    <source>
        <strain evidence="6 7">CBS 459.81</strain>
    </source>
</reference>
<protein>
    <recommendedName>
        <fullName evidence="5">Protein kinase domain-containing protein</fullName>
    </recommendedName>
</protein>
<keyword evidence="4" id="KW-0067">ATP-binding</keyword>
<dbReference type="SMART" id="SM00220">
    <property type="entry name" value="S_TKc"/>
    <property type="match status" value="1"/>
</dbReference>
<keyword evidence="1" id="KW-0808">Transferase</keyword>